<organism evidence="1 2">
    <name type="scientific">Rhodovibrio sodomensis</name>
    <dbReference type="NCBI Taxonomy" id="1088"/>
    <lineage>
        <taxon>Bacteria</taxon>
        <taxon>Pseudomonadati</taxon>
        <taxon>Pseudomonadota</taxon>
        <taxon>Alphaproteobacteria</taxon>
        <taxon>Rhodospirillales</taxon>
        <taxon>Rhodovibrionaceae</taxon>
        <taxon>Rhodovibrio</taxon>
    </lineage>
</organism>
<name>A0ABS1DAG0_9PROT</name>
<proteinExistence type="predicted"/>
<accession>A0ABS1DAG0</accession>
<evidence type="ECO:0000313" key="2">
    <source>
        <dbReference type="Proteomes" id="UP001296873"/>
    </source>
</evidence>
<dbReference type="EMBL" id="NRRL01000006">
    <property type="protein sequence ID" value="MBK1667350.1"/>
    <property type="molecule type" value="Genomic_DNA"/>
</dbReference>
<protein>
    <submittedName>
        <fullName evidence="1">Uncharacterized protein</fullName>
    </submittedName>
</protein>
<comment type="caution">
    <text evidence="1">The sequence shown here is derived from an EMBL/GenBank/DDBJ whole genome shotgun (WGS) entry which is preliminary data.</text>
</comment>
<gene>
    <name evidence="1" type="ORF">CKO28_04815</name>
</gene>
<keyword evidence="2" id="KW-1185">Reference proteome</keyword>
<sequence>MSEVALYVPRPGALVQIHRGSAVAGTPGVDGICVDFEGRGDTFEDRLIHAAGRHVARYPTIARARLPETALLQVGTATHRPELHAWIVTEITDPGALRTWLTPEDLPEIGGSFALRQRAAGINAARLPATVVADLQARHPSVELIDRINAHALHAGGSA</sequence>
<dbReference type="RefSeq" id="WP_200339421.1">
    <property type="nucleotide sequence ID" value="NZ_NRRL01000006.1"/>
</dbReference>
<dbReference type="Proteomes" id="UP001296873">
    <property type="component" value="Unassembled WGS sequence"/>
</dbReference>
<evidence type="ECO:0000313" key="1">
    <source>
        <dbReference type="EMBL" id="MBK1667350.1"/>
    </source>
</evidence>
<reference evidence="1 2" key="1">
    <citation type="journal article" date="2020" name="Microorganisms">
        <title>Osmotic Adaptation and Compatible Solute Biosynthesis of Phototrophic Bacteria as Revealed from Genome Analyses.</title>
        <authorList>
            <person name="Imhoff J.F."/>
            <person name="Rahn T."/>
            <person name="Kunzel S."/>
            <person name="Keller A."/>
            <person name="Neulinger S.C."/>
        </authorList>
    </citation>
    <scope>NUCLEOTIDE SEQUENCE [LARGE SCALE GENOMIC DNA]</scope>
    <source>
        <strain evidence="1 2">DSM 9895</strain>
    </source>
</reference>